<evidence type="ECO:0000313" key="5">
    <source>
        <dbReference type="Proteomes" id="UP001197247"/>
    </source>
</evidence>
<feature type="transmembrane region" description="Helical" evidence="2">
    <location>
        <begin position="64"/>
        <end position="86"/>
    </location>
</feature>
<organism evidence="4 5">
    <name type="scientific">Kineosporia corallincola</name>
    <dbReference type="NCBI Taxonomy" id="2835133"/>
    <lineage>
        <taxon>Bacteria</taxon>
        <taxon>Bacillati</taxon>
        <taxon>Actinomycetota</taxon>
        <taxon>Actinomycetes</taxon>
        <taxon>Kineosporiales</taxon>
        <taxon>Kineosporiaceae</taxon>
        <taxon>Kineosporia</taxon>
    </lineage>
</organism>
<evidence type="ECO:0000313" key="4">
    <source>
        <dbReference type="EMBL" id="MBT0768229.1"/>
    </source>
</evidence>
<feature type="domain" description="GGDEF" evidence="3">
    <location>
        <begin position="354"/>
        <end position="485"/>
    </location>
</feature>
<feature type="transmembrane region" description="Helical" evidence="2">
    <location>
        <begin position="193"/>
        <end position="211"/>
    </location>
</feature>
<dbReference type="Pfam" id="PF00990">
    <property type="entry name" value="GGDEF"/>
    <property type="match status" value="1"/>
</dbReference>
<gene>
    <name evidence="4" type="ORF">KIH74_04805</name>
</gene>
<dbReference type="InterPro" id="IPR050469">
    <property type="entry name" value="Diguanylate_Cyclase"/>
</dbReference>
<keyword evidence="2" id="KW-0812">Transmembrane</keyword>
<accession>A0ABS5TAY3</accession>
<feature type="transmembrane region" description="Helical" evidence="2">
    <location>
        <begin position="164"/>
        <end position="181"/>
    </location>
</feature>
<dbReference type="InterPro" id="IPR043128">
    <property type="entry name" value="Rev_trsase/Diguanyl_cyclase"/>
</dbReference>
<dbReference type="InterPro" id="IPR029787">
    <property type="entry name" value="Nucleotide_cyclase"/>
</dbReference>
<dbReference type="SMART" id="SM00267">
    <property type="entry name" value="GGDEF"/>
    <property type="match status" value="1"/>
</dbReference>
<feature type="transmembrane region" description="Helical" evidence="2">
    <location>
        <begin position="98"/>
        <end position="115"/>
    </location>
</feature>
<feature type="transmembrane region" description="Helical" evidence="2">
    <location>
        <begin position="260"/>
        <end position="280"/>
    </location>
</feature>
<dbReference type="CDD" id="cd01949">
    <property type="entry name" value="GGDEF"/>
    <property type="match status" value="1"/>
</dbReference>
<sequence length="508" mass="54040">MSTVRVDALLRPHLAVGVVLSLVCVLLPVGLGRDTLYTAVTFGCIAMMVVGVRRHRPPSPAGWWLVTAGVVVWATADLMWAVFTWILHISPFPSPADALYLASYVLIAAGFWCFVRARRGERDREGFIDSAIFTVGSVLISWVLLMRPGLEAAGEAVEAKVLAAAYPLSDVLLLALLVRLLTTKGARSPAFRWLVAGNSLLLLADCAYQYTSMTETYTGGAITLPWLLSYVCFAAAALHPSMRHLTDGNTGDVGTRFTRGRLIALTLASLVAPGTLLLQLALGVPLAAWAVALSSVVLFLLVVWRMSGLLRRLDAQATRLADLARTDALTGLPNRRTSDAELERMQTRARTEGLPLCVAILDLDHFKSFNDTYGHQAGDSLLVAAGAAWRQCMKDAHAGVGVGRSAMLGRWGGEEFVLLLLGHDVPSAVALADAMRAVTPAGQSFSAGVACWDGLESASAVFARADEALYAAKAGGRDQVRTAAPAGETLPAPGDRPGTVLSAEDVVR</sequence>
<dbReference type="PROSITE" id="PS50887">
    <property type="entry name" value="GGDEF"/>
    <property type="match status" value="1"/>
</dbReference>
<feature type="transmembrane region" description="Helical" evidence="2">
    <location>
        <begin position="286"/>
        <end position="304"/>
    </location>
</feature>
<keyword evidence="2" id="KW-1133">Transmembrane helix</keyword>
<dbReference type="RefSeq" id="WP_214154533.1">
    <property type="nucleotide sequence ID" value="NZ_JAHBAY010000002.1"/>
</dbReference>
<feature type="region of interest" description="Disordered" evidence="1">
    <location>
        <begin position="482"/>
        <end position="508"/>
    </location>
</feature>
<reference evidence="4 5" key="1">
    <citation type="submission" date="2021-05" db="EMBL/GenBank/DDBJ databases">
        <title>Kineosporia and Streptomyces sp. nov. two new marine actinobacteria isolated from Coral.</title>
        <authorList>
            <person name="Buangrab K."/>
            <person name="Sutthacheep M."/>
            <person name="Yeemin T."/>
            <person name="Harunari E."/>
            <person name="Igarashi Y."/>
            <person name="Kanchanasin P."/>
            <person name="Tanasupawat S."/>
            <person name="Phongsopitanun W."/>
        </authorList>
    </citation>
    <scope>NUCLEOTIDE SEQUENCE [LARGE SCALE GENOMIC DNA]</scope>
    <source>
        <strain evidence="4 5">J2-2</strain>
    </source>
</reference>
<feature type="transmembrane region" description="Helical" evidence="2">
    <location>
        <begin position="217"/>
        <end position="239"/>
    </location>
</feature>
<evidence type="ECO:0000256" key="2">
    <source>
        <dbReference type="SAM" id="Phobius"/>
    </source>
</evidence>
<protein>
    <submittedName>
        <fullName evidence="4">GGDEF domain-containing protein</fullName>
    </submittedName>
</protein>
<keyword evidence="5" id="KW-1185">Reference proteome</keyword>
<proteinExistence type="predicted"/>
<dbReference type="InterPro" id="IPR000160">
    <property type="entry name" value="GGDEF_dom"/>
</dbReference>
<comment type="caution">
    <text evidence="4">The sequence shown here is derived from an EMBL/GenBank/DDBJ whole genome shotgun (WGS) entry which is preliminary data.</text>
</comment>
<evidence type="ECO:0000259" key="3">
    <source>
        <dbReference type="PROSITE" id="PS50887"/>
    </source>
</evidence>
<dbReference type="Proteomes" id="UP001197247">
    <property type="component" value="Unassembled WGS sequence"/>
</dbReference>
<feature type="transmembrane region" description="Helical" evidence="2">
    <location>
        <begin position="12"/>
        <end position="29"/>
    </location>
</feature>
<keyword evidence="2" id="KW-0472">Membrane</keyword>
<feature type="transmembrane region" description="Helical" evidence="2">
    <location>
        <begin position="35"/>
        <end position="52"/>
    </location>
</feature>
<dbReference type="SUPFAM" id="SSF55073">
    <property type="entry name" value="Nucleotide cyclase"/>
    <property type="match status" value="1"/>
</dbReference>
<dbReference type="Gene3D" id="3.30.70.270">
    <property type="match status" value="1"/>
</dbReference>
<evidence type="ECO:0000256" key="1">
    <source>
        <dbReference type="SAM" id="MobiDB-lite"/>
    </source>
</evidence>
<dbReference type="NCBIfam" id="TIGR00254">
    <property type="entry name" value="GGDEF"/>
    <property type="match status" value="1"/>
</dbReference>
<dbReference type="EMBL" id="JAHBAY010000002">
    <property type="protein sequence ID" value="MBT0768229.1"/>
    <property type="molecule type" value="Genomic_DNA"/>
</dbReference>
<feature type="transmembrane region" description="Helical" evidence="2">
    <location>
        <begin position="127"/>
        <end position="144"/>
    </location>
</feature>
<dbReference type="PANTHER" id="PTHR45138:SF9">
    <property type="entry name" value="DIGUANYLATE CYCLASE DGCM-RELATED"/>
    <property type="match status" value="1"/>
</dbReference>
<name>A0ABS5TAY3_9ACTN</name>
<dbReference type="PANTHER" id="PTHR45138">
    <property type="entry name" value="REGULATORY COMPONENTS OF SENSORY TRANSDUCTION SYSTEM"/>
    <property type="match status" value="1"/>
</dbReference>